<protein>
    <submittedName>
        <fullName evidence="1">Uncharacterized protein</fullName>
    </submittedName>
</protein>
<dbReference type="RefSeq" id="WP_003781467.1">
    <property type="nucleotide sequence ID" value="NZ_GL870929.1"/>
</dbReference>
<keyword evidence="2" id="KW-1185">Reference proteome</keyword>
<proteinExistence type="predicted"/>
<name>F0EX56_9NEIS</name>
<dbReference type="HOGENOM" id="CLU_2493757_0_0_4"/>
<comment type="caution">
    <text evidence="1">The sequence shown here is derived from an EMBL/GenBank/DDBJ whole genome shotgun (WGS) entry which is preliminary data.</text>
</comment>
<organism evidence="1 2">
    <name type="scientific">Kingella denitrificans ATCC 33394</name>
    <dbReference type="NCBI Taxonomy" id="888741"/>
    <lineage>
        <taxon>Bacteria</taxon>
        <taxon>Pseudomonadati</taxon>
        <taxon>Pseudomonadota</taxon>
        <taxon>Betaproteobacteria</taxon>
        <taxon>Neisseriales</taxon>
        <taxon>Neisseriaceae</taxon>
        <taxon>Kingella</taxon>
    </lineage>
</organism>
<gene>
    <name evidence="1" type="ORF">HMPREF9098_0436</name>
</gene>
<sequence length="86" mass="9413">MQAAFEILRSSLHFSDSAPICVAATRQKKQPALWKTEVQAAFCFLTKHRGMAYPIPPRCAVQAAFGLVIESGSLHFSGGFMPDTNQ</sequence>
<dbReference type="AlphaFoldDB" id="F0EX56"/>
<dbReference type="Proteomes" id="UP000004088">
    <property type="component" value="Unassembled WGS sequence"/>
</dbReference>
<accession>F0EX56</accession>
<dbReference type="EMBL" id="AEWV01000006">
    <property type="protein sequence ID" value="EGC18287.1"/>
    <property type="molecule type" value="Genomic_DNA"/>
</dbReference>
<reference evidence="1 2" key="1">
    <citation type="submission" date="2011-01" db="EMBL/GenBank/DDBJ databases">
        <authorList>
            <person name="Muzny D."/>
            <person name="Qin X."/>
            <person name="Deng J."/>
            <person name="Jiang H."/>
            <person name="Liu Y."/>
            <person name="Qu J."/>
            <person name="Song X.-Z."/>
            <person name="Zhang L."/>
            <person name="Thornton R."/>
            <person name="Coyle M."/>
            <person name="Francisco L."/>
            <person name="Jackson L."/>
            <person name="Javaid M."/>
            <person name="Korchina V."/>
            <person name="Kovar C."/>
            <person name="Mata R."/>
            <person name="Mathew T."/>
            <person name="Ngo R."/>
            <person name="Nguyen L."/>
            <person name="Nguyen N."/>
            <person name="Okwuonu G."/>
            <person name="Ongeri F."/>
            <person name="Pham C."/>
            <person name="Simmons D."/>
            <person name="Wilczek-Boney K."/>
            <person name="Hale W."/>
            <person name="Jakkamsetti A."/>
            <person name="Pham P."/>
            <person name="Ruth R."/>
            <person name="San Lucas F."/>
            <person name="Warren J."/>
            <person name="Zhang J."/>
            <person name="Zhao Z."/>
            <person name="Zhou C."/>
            <person name="Zhu D."/>
            <person name="Lee S."/>
            <person name="Bess C."/>
            <person name="Blankenburg K."/>
            <person name="Forbes L."/>
            <person name="Fu Q."/>
            <person name="Gubbala S."/>
            <person name="Hirani K."/>
            <person name="Jayaseelan J.C."/>
            <person name="Lara F."/>
            <person name="Munidasa M."/>
            <person name="Palculict T."/>
            <person name="Patil S."/>
            <person name="Pu L.-L."/>
            <person name="Saada N."/>
            <person name="Tang L."/>
            <person name="Weissenberger G."/>
            <person name="Zhu Y."/>
            <person name="Hemphill L."/>
            <person name="Shang Y."/>
            <person name="Youmans B."/>
            <person name="Ayvaz T."/>
            <person name="Ross M."/>
            <person name="Santibanez J."/>
            <person name="Aqrawi P."/>
            <person name="Gross S."/>
            <person name="Joshi V."/>
            <person name="Fowler G."/>
            <person name="Nazareth L."/>
            <person name="Reid J."/>
            <person name="Worley K."/>
            <person name="Petrosino J."/>
            <person name="Highlander S."/>
            <person name="Gibbs R."/>
        </authorList>
    </citation>
    <scope>NUCLEOTIDE SEQUENCE [LARGE SCALE GENOMIC DNA]</scope>
    <source>
        <strain evidence="1 2">ATCC 33394</strain>
    </source>
</reference>
<dbReference type="STRING" id="888741.HMPREF9098_0436"/>
<evidence type="ECO:0000313" key="2">
    <source>
        <dbReference type="Proteomes" id="UP000004088"/>
    </source>
</evidence>
<evidence type="ECO:0000313" key="1">
    <source>
        <dbReference type="EMBL" id="EGC18287.1"/>
    </source>
</evidence>